<dbReference type="PANTHER" id="PTHR33281">
    <property type="entry name" value="UPF0187 PROTEIN YNEE"/>
    <property type="match status" value="1"/>
</dbReference>
<evidence type="ECO:0000313" key="11">
    <source>
        <dbReference type="Proteomes" id="UP000053558"/>
    </source>
</evidence>
<feature type="compositionally biased region" description="Low complexity" evidence="8">
    <location>
        <begin position="269"/>
        <end position="283"/>
    </location>
</feature>
<dbReference type="OrthoDB" id="1368at2759"/>
<feature type="region of interest" description="Disordered" evidence="8">
    <location>
        <begin position="227"/>
        <end position="300"/>
    </location>
</feature>
<keyword evidence="2" id="KW-0813">Transport</keyword>
<keyword evidence="7 9" id="KW-0472">Membrane</keyword>
<organism evidence="10 11">
    <name type="scientific">Coniophora puteana (strain RWD-64-598)</name>
    <name type="common">Brown rot fungus</name>
    <dbReference type="NCBI Taxonomy" id="741705"/>
    <lineage>
        <taxon>Eukaryota</taxon>
        <taxon>Fungi</taxon>
        <taxon>Dikarya</taxon>
        <taxon>Basidiomycota</taxon>
        <taxon>Agaricomycotina</taxon>
        <taxon>Agaricomycetes</taxon>
        <taxon>Agaricomycetidae</taxon>
        <taxon>Boletales</taxon>
        <taxon>Coniophorineae</taxon>
        <taxon>Coniophoraceae</taxon>
        <taxon>Coniophora</taxon>
    </lineage>
</organism>
<keyword evidence="4 9" id="KW-0812">Transmembrane</keyword>
<sequence length="553" mass="61808">MSTRGSRRSFTGNHEILPAAEARIETVMSIVPNREFISWTFGRGTVIHRIWPAVLLHTLVAAVITTISLKTKYWLGIPSVMLTVLGLVLGFVISYRASSGYDRFWMGRSGWGDVIRTSRTLARVIWFHVPLHLSPKAKDGIQVDGVVVEEEEDEEAEVMMAEKMRALDLVQAFVISLKHHLRGEIGVYYEDLYPLVHGQRHHLHMHHSKKTAHTPEEAAAQLAGEATLAAPSGSNGKKSRPSVYGTFESVAPGHTSAATTLVRRPSGISSSAVDDSDRSSCSSSDDDDDRSDEHHTLLPSRTRKRTAGYFGQTNADLIPFESFFSAIGRGFARVGRAFRRRDRVYKIEEAANRSRKHRPKVAGGGQNLPLEILRGFSEWGVVLEERGAIPGSALGTIYSSIAAYEDSLCTLEKILTTPLPFVFSCHLRHTVWLYLFFLPFQLIKDFGWFTIPGVAVASFIYLGFLAVGDEIEQPFGYEENDLELDLFCHDVVREDVAWLKRTPCRNARVPLQVGEVQHRNVLVSIADDRTERHVRRHKRKARAAKDAAEGKGK</sequence>
<dbReference type="EMBL" id="JH711579">
    <property type="protein sequence ID" value="EIW80194.1"/>
    <property type="molecule type" value="Genomic_DNA"/>
</dbReference>
<dbReference type="GO" id="GO:0005254">
    <property type="term" value="F:chloride channel activity"/>
    <property type="evidence" value="ECO:0007669"/>
    <property type="project" value="InterPro"/>
</dbReference>
<keyword evidence="6" id="KW-0406">Ion transport</keyword>
<reference evidence="11" key="1">
    <citation type="journal article" date="2012" name="Science">
        <title>The Paleozoic origin of enzymatic lignin decomposition reconstructed from 31 fungal genomes.</title>
        <authorList>
            <person name="Floudas D."/>
            <person name="Binder M."/>
            <person name="Riley R."/>
            <person name="Barry K."/>
            <person name="Blanchette R.A."/>
            <person name="Henrissat B."/>
            <person name="Martinez A.T."/>
            <person name="Otillar R."/>
            <person name="Spatafora J.W."/>
            <person name="Yadav J.S."/>
            <person name="Aerts A."/>
            <person name="Benoit I."/>
            <person name="Boyd A."/>
            <person name="Carlson A."/>
            <person name="Copeland A."/>
            <person name="Coutinho P.M."/>
            <person name="de Vries R.P."/>
            <person name="Ferreira P."/>
            <person name="Findley K."/>
            <person name="Foster B."/>
            <person name="Gaskell J."/>
            <person name="Glotzer D."/>
            <person name="Gorecki P."/>
            <person name="Heitman J."/>
            <person name="Hesse C."/>
            <person name="Hori C."/>
            <person name="Igarashi K."/>
            <person name="Jurgens J.A."/>
            <person name="Kallen N."/>
            <person name="Kersten P."/>
            <person name="Kohler A."/>
            <person name="Kuees U."/>
            <person name="Kumar T.K.A."/>
            <person name="Kuo A."/>
            <person name="LaButti K."/>
            <person name="Larrondo L.F."/>
            <person name="Lindquist E."/>
            <person name="Ling A."/>
            <person name="Lombard V."/>
            <person name="Lucas S."/>
            <person name="Lundell T."/>
            <person name="Martin R."/>
            <person name="McLaughlin D.J."/>
            <person name="Morgenstern I."/>
            <person name="Morin E."/>
            <person name="Murat C."/>
            <person name="Nagy L.G."/>
            <person name="Nolan M."/>
            <person name="Ohm R.A."/>
            <person name="Patyshakuliyeva A."/>
            <person name="Rokas A."/>
            <person name="Ruiz-Duenas F.J."/>
            <person name="Sabat G."/>
            <person name="Salamov A."/>
            <person name="Samejima M."/>
            <person name="Schmutz J."/>
            <person name="Slot J.C."/>
            <person name="St John F."/>
            <person name="Stenlid J."/>
            <person name="Sun H."/>
            <person name="Sun S."/>
            <person name="Syed K."/>
            <person name="Tsang A."/>
            <person name="Wiebenga A."/>
            <person name="Young D."/>
            <person name="Pisabarro A."/>
            <person name="Eastwood D.C."/>
            <person name="Martin F."/>
            <person name="Cullen D."/>
            <person name="Grigoriev I.V."/>
            <person name="Hibbett D.S."/>
        </authorList>
    </citation>
    <scope>NUCLEOTIDE SEQUENCE [LARGE SCALE GENOMIC DNA]</scope>
    <source>
        <strain evidence="11">RWD-64-598 SS2</strain>
    </source>
</reference>
<dbReference type="RefSeq" id="XP_007769203.1">
    <property type="nucleotide sequence ID" value="XM_007771013.1"/>
</dbReference>
<comment type="subcellular location">
    <subcellularLocation>
        <location evidence="1">Cell membrane</location>
        <topology evidence="1">Multi-pass membrane protein</topology>
    </subcellularLocation>
</comment>
<dbReference type="Pfam" id="PF25539">
    <property type="entry name" value="Bestrophin_2"/>
    <property type="match status" value="2"/>
</dbReference>
<protein>
    <submittedName>
        <fullName evidence="10">UPF0187-domain-containing protein</fullName>
    </submittedName>
</protein>
<dbReference type="PANTHER" id="PTHR33281:SF19">
    <property type="entry name" value="VOLTAGE-DEPENDENT ANION CHANNEL-FORMING PROTEIN YNEE"/>
    <property type="match status" value="1"/>
</dbReference>
<dbReference type="KEGG" id="cput:CONPUDRAFT_105156"/>
<dbReference type="InterPro" id="IPR044669">
    <property type="entry name" value="YneE/VCCN1/2-like"/>
</dbReference>
<keyword evidence="11" id="KW-1185">Reference proteome</keyword>
<dbReference type="GO" id="GO:0005886">
    <property type="term" value="C:plasma membrane"/>
    <property type="evidence" value="ECO:0007669"/>
    <property type="project" value="UniProtKB-SubCell"/>
</dbReference>
<gene>
    <name evidence="10" type="ORF">CONPUDRAFT_105156</name>
</gene>
<evidence type="ECO:0000256" key="1">
    <source>
        <dbReference type="ARBA" id="ARBA00004651"/>
    </source>
</evidence>
<evidence type="ECO:0000256" key="3">
    <source>
        <dbReference type="ARBA" id="ARBA00022475"/>
    </source>
</evidence>
<keyword evidence="3" id="KW-1003">Cell membrane</keyword>
<proteinExistence type="predicted"/>
<dbReference type="AlphaFoldDB" id="A0A5M3MN46"/>
<evidence type="ECO:0000256" key="2">
    <source>
        <dbReference type="ARBA" id="ARBA00022448"/>
    </source>
</evidence>
<comment type="caution">
    <text evidence="10">The sequence shown here is derived from an EMBL/GenBank/DDBJ whole genome shotgun (WGS) entry which is preliminary data.</text>
</comment>
<evidence type="ECO:0000256" key="7">
    <source>
        <dbReference type="ARBA" id="ARBA00023136"/>
    </source>
</evidence>
<name>A0A5M3MN46_CONPW</name>
<evidence type="ECO:0000256" key="9">
    <source>
        <dbReference type="SAM" id="Phobius"/>
    </source>
</evidence>
<evidence type="ECO:0000256" key="6">
    <source>
        <dbReference type="ARBA" id="ARBA00023065"/>
    </source>
</evidence>
<dbReference type="OMA" id="GYDRYWT"/>
<accession>A0A5M3MN46</accession>
<dbReference type="GeneID" id="19198517"/>
<evidence type="ECO:0000256" key="8">
    <source>
        <dbReference type="SAM" id="MobiDB-lite"/>
    </source>
</evidence>
<keyword evidence="5 9" id="KW-1133">Transmembrane helix</keyword>
<dbReference type="Proteomes" id="UP000053558">
    <property type="component" value="Unassembled WGS sequence"/>
</dbReference>
<feature type="transmembrane region" description="Helical" evidence="9">
    <location>
        <begin position="446"/>
        <end position="467"/>
    </location>
</feature>
<evidence type="ECO:0000313" key="10">
    <source>
        <dbReference type="EMBL" id="EIW80194.1"/>
    </source>
</evidence>
<evidence type="ECO:0000256" key="5">
    <source>
        <dbReference type="ARBA" id="ARBA00022989"/>
    </source>
</evidence>
<evidence type="ECO:0000256" key="4">
    <source>
        <dbReference type="ARBA" id="ARBA00022692"/>
    </source>
</evidence>
<feature type="transmembrane region" description="Helical" evidence="9">
    <location>
        <begin position="75"/>
        <end position="95"/>
    </location>
</feature>